<dbReference type="Proteomes" id="UP000596083">
    <property type="component" value="Plasmid plas-002"/>
</dbReference>
<evidence type="ECO:0000313" key="2">
    <source>
        <dbReference type="Proteomes" id="UP000596083"/>
    </source>
</evidence>
<name>A0A7T7HPN7_9HYPH</name>
<evidence type="ECO:0008006" key="3">
    <source>
        <dbReference type="Google" id="ProtNLM"/>
    </source>
</evidence>
<keyword evidence="1" id="KW-0614">Plasmid</keyword>
<organism evidence="1 2">
    <name type="scientific">Martelella lutilitoris</name>
    <dbReference type="NCBI Taxonomy" id="2583532"/>
    <lineage>
        <taxon>Bacteria</taxon>
        <taxon>Pseudomonadati</taxon>
        <taxon>Pseudomonadota</taxon>
        <taxon>Alphaproteobacteria</taxon>
        <taxon>Hyphomicrobiales</taxon>
        <taxon>Aurantimonadaceae</taxon>
        <taxon>Martelella</taxon>
    </lineage>
</organism>
<geneLocation type="plasmid" evidence="1 2">
    <name>plas-002</name>
</geneLocation>
<dbReference type="EMBL" id="CP066788">
    <property type="protein sequence ID" value="QQM33001.1"/>
    <property type="molecule type" value="Genomic_DNA"/>
</dbReference>
<evidence type="ECO:0000313" key="1">
    <source>
        <dbReference type="EMBL" id="QQM33001.1"/>
    </source>
</evidence>
<dbReference type="AlphaFoldDB" id="A0A7T7HPN7"/>
<dbReference type="RefSeq" id="WP_200338350.1">
    <property type="nucleotide sequence ID" value="NZ_CP066788.1"/>
</dbReference>
<reference evidence="1 2" key="1">
    <citation type="submission" date="2020-12" db="EMBL/GenBank/DDBJ databases">
        <authorList>
            <person name="Zheng R.K."/>
            <person name="Sun C.M."/>
        </authorList>
    </citation>
    <scope>NUCLEOTIDE SEQUENCE [LARGE SCALE GENOMIC DNA]</scope>
    <source>
        <strain evidence="1 2">ZRK001</strain>
        <plasmid evidence="1 2">plas-002</plasmid>
    </source>
</reference>
<sequence length="110" mass="11947">MPNVKIFVDEALYNAAQEKLVALLPDLRIALCSLLSVDNAACHLAMLPVLGLSDQPQVSVELNLLARPDRTREKIAEIAGELRKKVGNATGQPVAVRISMLDPETYVALK</sequence>
<dbReference type="KEGG" id="mlut:JET14_22375"/>
<gene>
    <name evidence="1" type="ORF">JET14_22375</name>
</gene>
<protein>
    <recommendedName>
        <fullName evidence="3">Isomerase</fullName>
    </recommendedName>
</protein>
<accession>A0A7T7HPN7</accession>
<proteinExistence type="predicted"/>